<comment type="similarity">
    <text evidence="1">Belongs to the PPR family. PCMP-H subfamily.</text>
</comment>
<feature type="domain" description="DYW" evidence="4">
    <location>
        <begin position="521"/>
        <end position="588"/>
    </location>
</feature>
<dbReference type="NCBIfam" id="TIGR00756">
    <property type="entry name" value="PPR"/>
    <property type="match status" value="5"/>
</dbReference>
<dbReference type="PANTHER" id="PTHR47926">
    <property type="entry name" value="PENTATRICOPEPTIDE REPEAT-CONTAINING PROTEIN"/>
    <property type="match status" value="1"/>
</dbReference>
<dbReference type="EMBL" id="JAGKQM010000012">
    <property type="protein sequence ID" value="KAH0897389.1"/>
    <property type="molecule type" value="Genomic_DNA"/>
</dbReference>
<evidence type="ECO:0000256" key="3">
    <source>
        <dbReference type="PROSITE-ProRule" id="PRU00708"/>
    </source>
</evidence>
<accession>A0ABQ8AY11</accession>
<evidence type="ECO:0000259" key="4">
    <source>
        <dbReference type="Pfam" id="PF14432"/>
    </source>
</evidence>
<organism evidence="5 6">
    <name type="scientific">Brassica napus</name>
    <name type="common">Rape</name>
    <dbReference type="NCBI Taxonomy" id="3708"/>
    <lineage>
        <taxon>Eukaryota</taxon>
        <taxon>Viridiplantae</taxon>
        <taxon>Streptophyta</taxon>
        <taxon>Embryophyta</taxon>
        <taxon>Tracheophyta</taxon>
        <taxon>Spermatophyta</taxon>
        <taxon>Magnoliopsida</taxon>
        <taxon>eudicotyledons</taxon>
        <taxon>Gunneridae</taxon>
        <taxon>Pentapetalae</taxon>
        <taxon>rosids</taxon>
        <taxon>malvids</taxon>
        <taxon>Brassicales</taxon>
        <taxon>Brassicaceae</taxon>
        <taxon>Brassiceae</taxon>
        <taxon>Brassica</taxon>
    </lineage>
</organism>
<evidence type="ECO:0000256" key="2">
    <source>
        <dbReference type="ARBA" id="ARBA00022737"/>
    </source>
</evidence>
<dbReference type="Gene3D" id="1.25.40.10">
    <property type="entry name" value="Tetratricopeptide repeat domain"/>
    <property type="match status" value="4"/>
</dbReference>
<dbReference type="InterPro" id="IPR046848">
    <property type="entry name" value="E_motif"/>
</dbReference>
<dbReference type="PROSITE" id="PS51375">
    <property type="entry name" value="PPR"/>
    <property type="match status" value="3"/>
</dbReference>
<feature type="repeat" description="PPR" evidence="3">
    <location>
        <begin position="130"/>
        <end position="164"/>
    </location>
</feature>
<feature type="repeat" description="PPR" evidence="3">
    <location>
        <begin position="332"/>
        <end position="366"/>
    </location>
</feature>
<evidence type="ECO:0000256" key="1">
    <source>
        <dbReference type="ARBA" id="ARBA00006643"/>
    </source>
</evidence>
<gene>
    <name evidence="5" type="ORF">HID58_046957</name>
</gene>
<keyword evidence="2" id="KW-0677">Repeat</keyword>
<evidence type="ECO:0000313" key="6">
    <source>
        <dbReference type="Proteomes" id="UP000824890"/>
    </source>
</evidence>
<dbReference type="PANTHER" id="PTHR47926:SF511">
    <property type="entry name" value="PENTATRICOPEPTIDE REPEAT-CONTAINING PROTEIN"/>
    <property type="match status" value="1"/>
</dbReference>
<dbReference type="InterPro" id="IPR032867">
    <property type="entry name" value="DYW_dom"/>
</dbReference>
<dbReference type="InterPro" id="IPR002885">
    <property type="entry name" value="PPR_rpt"/>
</dbReference>
<dbReference type="Pfam" id="PF20431">
    <property type="entry name" value="E_motif"/>
    <property type="match status" value="1"/>
</dbReference>
<comment type="caution">
    <text evidence="5">The sequence shown here is derived from an EMBL/GenBank/DDBJ whole genome shotgun (WGS) entry which is preliminary data.</text>
</comment>
<dbReference type="Proteomes" id="UP000824890">
    <property type="component" value="Unassembled WGS sequence"/>
</dbReference>
<proteinExistence type="inferred from homology"/>
<dbReference type="InterPro" id="IPR046960">
    <property type="entry name" value="PPR_At4g14850-like_plant"/>
</dbReference>
<name>A0ABQ8AY11_BRANA</name>
<feature type="repeat" description="PPR" evidence="3">
    <location>
        <begin position="231"/>
        <end position="265"/>
    </location>
</feature>
<dbReference type="SUPFAM" id="SSF48452">
    <property type="entry name" value="TPR-like"/>
    <property type="match status" value="1"/>
</dbReference>
<dbReference type="Pfam" id="PF01535">
    <property type="entry name" value="PPR"/>
    <property type="match status" value="2"/>
</dbReference>
<sequence>MNKTMASSYYSAQIKQCLEHGGRNQSRHLKTIHAHIIIALPSPETILHNKLVHGYAKIRNSTYARRAFDEIPQPNLHSWNIGSALMDMYAKVGFKEEDRNTVMYNSLMGGLLASGMINDARKLFQGMEKDSVSWTAMIKGLAQNGLEKEAIEFFREMKEEGLKMDQFTFGSVLPACGGLGAIREGKKVHACIIRTNFQDNVYVGSALIDMYCKCKCIDYAKTVFDGMKQKNVVSWTAMVVGYGQTGRAEEAVIMLVEMQRSGIQPDHYTLGQAISACSNIASLEEGSQFHGKTIVSGLIHYVTVSNSLVTLYGKCGNIDDSTRLFNEMSFRDEVSWTAMVSAYAQFGRASEAIDLFDRMVQHGLKPDAVTLTGVISACIMASCMIDLFSRSGRLEEAMSFINGMPFPPDAIGWTTLLSACRNKGNLEIGKHAAELLIELDPHHPAGYTLLLSIYASKEKWDCVAQLRREMREKKMRKEPGQSWIKWKGKLHSFSADDESSQYLDRIYAKLEELNQMIVDDGYKPDTSFVQHDVEEAVKIKMLNYHSERLAIAFGLIFVPSGLPIRVGKNLRVCVDCHTAMKHIFSVTGSLLEMLLGFTVLKMELAHAETSDLSQFASNMYYKPDQFAALSSNWVNWSRYYNKEHPYNSITTLKKMGNMDSKSCLDYRFSAVIIGAASVHASNTKGPVLKWRMTLATRILEFVDLGCELRRDV</sequence>
<protein>
    <recommendedName>
        <fullName evidence="4">DYW domain-containing protein</fullName>
    </recommendedName>
</protein>
<reference evidence="5 6" key="1">
    <citation type="submission" date="2021-05" db="EMBL/GenBank/DDBJ databases">
        <title>Genome Assembly of Synthetic Allotetraploid Brassica napus Reveals Homoeologous Exchanges between Subgenomes.</title>
        <authorList>
            <person name="Davis J.T."/>
        </authorList>
    </citation>
    <scope>NUCLEOTIDE SEQUENCE [LARGE SCALE GENOMIC DNA]</scope>
    <source>
        <strain evidence="6">cv. Da-Ae</strain>
        <tissue evidence="5">Seedling</tissue>
    </source>
</reference>
<keyword evidence="6" id="KW-1185">Reference proteome</keyword>
<dbReference type="Pfam" id="PF13041">
    <property type="entry name" value="PPR_2"/>
    <property type="match status" value="3"/>
</dbReference>
<evidence type="ECO:0000313" key="5">
    <source>
        <dbReference type="EMBL" id="KAH0897389.1"/>
    </source>
</evidence>
<dbReference type="Pfam" id="PF14432">
    <property type="entry name" value="DYW_deaminase"/>
    <property type="match status" value="1"/>
</dbReference>
<dbReference type="InterPro" id="IPR011990">
    <property type="entry name" value="TPR-like_helical_dom_sf"/>
</dbReference>